<evidence type="ECO:0000313" key="2">
    <source>
        <dbReference type="Proteomes" id="UP001177260"/>
    </source>
</evidence>
<organism evidence="1 2">
    <name type="scientific">Aspergillus melleus</name>
    <dbReference type="NCBI Taxonomy" id="138277"/>
    <lineage>
        <taxon>Eukaryota</taxon>
        <taxon>Fungi</taxon>
        <taxon>Dikarya</taxon>
        <taxon>Ascomycota</taxon>
        <taxon>Pezizomycotina</taxon>
        <taxon>Eurotiomycetes</taxon>
        <taxon>Eurotiomycetidae</taxon>
        <taxon>Eurotiales</taxon>
        <taxon>Aspergillaceae</taxon>
        <taxon>Aspergillus</taxon>
        <taxon>Aspergillus subgen. Circumdati</taxon>
    </lineage>
</organism>
<reference evidence="1 2" key="1">
    <citation type="journal article" date="2023" name="ACS Omega">
        <title>Identification of the Neoaspergillic Acid Biosynthesis Gene Cluster by Establishing an In Vitro CRISPR-Ribonucleoprotein Genetic System in Aspergillus melleus.</title>
        <authorList>
            <person name="Yuan B."/>
            <person name="Grau M.F."/>
            <person name="Murata R.M."/>
            <person name="Torok T."/>
            <person name="Venkateswaran K."/>
            <person name="Stajich J.E."/>
            <person name="Wang C.C.C."/>
        </authorList>
    </citation>
    <scope>NUCLEOTIDE SEQUENCE [LARGE SCALE GENOMIC DNA]</scope>
    <source>
        <strain evidence="1 2">IMV 1140</strain>
    </source>
</reference>
<keyword evidence="2" id="KW-1185">Reference proteome</keyword>
<comment type="caution">
    <text evidence="1">The sequence shown here is derived from an EMBL/GenBank/DDBJ whole genome shotgun (WGS) entry which is preliminary data.</text>
</comment>
<dbReference type="Proteomes" id="UP001177260">
    <property type="component" value="Unassembled WGS sequence"/>
</dbReference>
<sequence>MSHPLVAAVWEQLGRRDLASILREIIGEHAAAIAVSQIQDGTQASKVESLTRSVFWIRAIFDLQRTYLQGLRSVHDGQSNFLHYLLPSDVILSAVMYLVQVKTSLFPCTSTTAPDLVRSRHFLAHTLLAGIRLLLLRGENMSPDAKFNMERVIRSAWRDPDLSGMERYLVSDLLPKAINSIGSPELCRSQTPLAMGKSGSPAFVSGMYPFSGASEPNITELLSALLKNKTDQLIPFCLLFDMLWAAESALVQCHIDRRRVSQEEEHTSDAAFEVDEAFEEARETRTKLAKTILAAFKDEYTTPSLQVLATIILSQDGEGQPPVQTRRIRDSWAQLSGLRETWESSLGHLVRWLINRRVQLWGCNGELEANSHYYQQNLANWLQLSPLPDSGDSFHVPEKWADIIYVVNCPAVHLIPRGLLEEQLRNFDKNALEQLKGNLRFLTTNISCPMCPGNTKIQYARMIEPLDQVTTPILPESDSNRRLSLSGSISRNTTSSSSVSYSTSHSSGDALRSPVTPVSYTPGFNEIGNNQSAGMYTDGPDPYLTRAKGDLFLEKQKVKPISRELKSVKLPIGGGSIFRRGSSREAQLPQQPRFCFSTSGESLLLWGAGSNWLVRFETSSLEAQKPIGQRYDVSGIQYAAAGDRRCAVIAAVGEHYELLIFHKTAPVPEAFVTIDTQLSLLPPISIVMSRDDRYVAFTLNEEVRIYEVGTKYIRKIPINMNLNHHKICSADSSMPADGTAEKSNKPALERKIQFSTDGKNLVVATHLGGQDAFVDVWNCSTEQWNVGPDCSRTFKLPPWTSNDKGATCVFYDNYHRAVLLTASSKKEYPVSSPTVEESNMSDQSGTTIIHAAQSPSGSRFVIANGNNQVCLCNTSASGTLRPSRTKKASNKISPSVFKPGKLALSFPRENEVLLFWIKQGRLILRMVRLYEGNETVSEYDLRSDYDRLVMERLQMAGSPIHHRQYSLSNQPIAEMDGLALSSPRRPDMPELPST</sequence>
<evidence type="ECO:0000313" key="1">
    <source>
        <dbReference type="EMBL" id="KAK1142690.1"/>
    </source>
</evidence>
<proteinExistence type="predicted"/>
<gene>
    <name evidence="1" type="ORF">N8T08_007495</name>
</gene>
<dbReference type="EMBL" id="JAOPJF010000048">
    <property type="protein sequence ID" value="KAK1142690.1"/>
    <property type="molecule type" value="Genomic_DNA"/>
</dbReference>
<protein>
    <submittedName>
        <fullName evidence="1">Uncharacterized protein</fullName>
    </submittedName>
</protein>
<name>A0ACC3AXU4_9EURO</name>
<accession>A0ACC3AXU4</accession>